<feature type="region of interest" description="Disordered" evidence="7">
    <location>
        <begin position="799"/>
        <end position="942"/>
    </location>
</feature>
<evidence type="ECO:0000256" key="1">
    <source>
        <dbReference type="ARBA" id="ARBA00004177"/>
    </source>
</evidence>
<reference evidence="9 10" key="1">
    <citation type="submission" date="2017-12" db="EMBL/GenBank/DDBJ databases">
        <title>Genome Sequence of a Multidrug-Resistant Candida haemulonii Isolate from a Patient with Chronic Leg Ulcers in Israel.</title>
        <authorList>
            <person name="Chow N.A."/>
            <person name="Gade L."/>
            <person name="Batra D."/>
            <person name="Rowe L.A."/>
            <person name="Ben-Ami R."/>
            <person name="Loparev V.N."/>
            <person name="Litvintseva A.P."/>
        </authorList>
    </citation>
    <scope>NUCLEOTIDE SEQUENCE [LARGE SCALE GENOMIC DNA]</scope>
    <source>
        <strain evidence="9 10">B11899</strain>
    </source>
</reference>
<keyword evidence="6" id="KW-0175">Coiled coil</keyword>
<evidence type="ECO:0000259" key="8">
    <source>
        <dbReference type="PROSITE" id="PS51180"/>
    </source>
</evidence>
<comment type="caution">
    <text evidence="9">The sequence shown here is derived from an EMBL/GenBank/DDBJ whole genome shotgun (WGS) entry which is preliminary data.</text>
</comment>
<dbReference type="PANTHER" id="PTHR23030:SF30">
    <property type="entry name" value="TYROSINE-PROTEIN PHOSPHATASE NON-RECEPTOR TYPE 23"/>
    <property type="match status" value="1"/>
</dbReference>
<accession>A0A2V1AT42</accession>
<evidence type="ECO:0000256" key="6">
    <source>
        <dbReference type="SAM" id="Coils"/>
    </source>
</evidence>
<feature type="domain" description="BRO1" evidence="8">
    <location>
        <begin position="4"/>
        <end position="459"/>
    </location>
</feature>
<dbReference type="CDD" id="cd09242">
    <property type="entry name" value="BRO1_ScBro1_like"/>
    <property type="match status" value="1"/>
</dbReference>
<dbReference type="VEuPathDB" id="FungiDB:CXQ85_001891"/>
<feature type="compositionally biased region" description="Polar residues" evidence="7">
    <location>
        <begin position="895"/>
        <end position="922"/>
    </location>
</feature>
<comment type="subcellular location">
    <subcellularLocation>
        <location evidence="2">Cytoplasm</location>
    </subcellularLocation>
    <subcellularLocation>
        <location evidence="1">Endosome</location>
    </subcellularLocation>
</comment>
<dbReference type="InterPro" id="IPR004328">
    <property type="entry name" value="BRO1_dom"/>
</dbReference>
<dbReference type="Gene3D" id="1.25.40.280">
    <property type="entry name" value="alix/aip1 like domains"/>
    <property type="match status" value="1"/>
</dbReference>
<dbReference type="EMBL" id="PKFO01000003">
    <property type="protein sequence ID" value="PVH20111.1"/>
    <property type="molecule type" value="Genomic_DNA"/>
</dbReference>
<sequence length="942" mass="105760">MKATLLLVPTKKTDDVNWVKPINNYLLSIYGETSEFQQDLASFNKLRQDIRGVNADSTGIGLYFKYFSQLELLDLRIPIATVNRHKKLNFTWYDAFSPSAQHKQYALPFEKAGVLFNLASLMSKAASIKYNESQKSSTADDSAFKEAVQYLQQAAGIFDFVGESFLHAPSNDLNPATVKFLKGVCLAQSQEIFTLKVIDGDLEQKKNSLISKLCKSTATQYENCFSNCSHLLNIDSSSPADQSTFAIVEAGLDDDDGLDDIENDPLDEYNPDKQGLPESHVTARLDPFWVAVLQVKSLYYKSLSYYFQGLQLETTHKYGDAIAYLSKSLESINEVPTSSLKKISKAGSDDAYDLLDNLKYHKDALEIKLKELNKDNDLVYHEIVPSLVTLAEPKPMDSSKIIPMSKIELFAKINEQSYDNFLKNVVPMNIHELLSYYSEEKSQFLRNELDEVDVSNEELSSVLEYLKLPKALANIKEILQNNESLSSGSTSEQSIDPAVLGKVDEISMKYPQDSNNRAKISDIRNRILTTVGESDAILKESFSESSARFKDDLIKLKRALYDAANSDAKLFALVDVERSSLHALLSKGTNSKEFKSLFDVPKSATSKEPTEEISLLDMDDSQMNDMSHEGQISTLEDILHNLNVLKSNKNKLVERLKEEIHNDDISEILMLNSKVKSPNEIKSIIFPEELKKFEVFSQQLDDLINEQKSLVNDLKEKWTKLSSNPKVKEVQTSKTFRDEVVKQQTQRINDFYENYWRKYSVGLDKGAEYYSKLLTMAENLKRAIDSDKSNSLSESISRMNLGANSTGGSTSSNQFFSSYRRDQQPPAQAPQSFAQYSPYNQGSYEQQASMSGFGQPPLQPAGTGGPPPPQRLGSDASLRSSYSRPAPALPPKRPSLTNEESTIPQQHSFGAAQGQNKPQTSGGLIYDEPSTYQPNMYDFFKK</sequence>
<dbReference type="OrthoDB" id="2141925at2759"/>
<proteinExistence type="predicted"/>
<keyword evidence="3" id="KW-0963">Cytoplasm</keyword>
<dbReference type="GeneID" id="37007222"/>
<keyword evidence="4" id="KW-0967">Endosome</keyword>
<dbReference type="SMART" id="SM01041">
    <property type="entry name" value="BRO1"/>
    <property type="match status" value="1"/>
</dbReference>
<dbReference type="Gene3D" id="1.20.120.560">
    <property type="entry name" value="alix/aip1 in complex with the ypdl late domain"/>
    <property type="match status" value="1"/>
</dbReference>
<evidence type="ECO:0000256" key="4">
    <source>
        <dbReference type="ARBA" id="ARBA00022753"/>
    </source>
</evidence>
<dbReference type="PANTHER" id="PTHR23030">
    <property type="entry name" value="PCD6 INTERACTING PROTEIN-RELATED"/>
    <property type="match status" value="1"/>
</dbReference>
<evidence type="ECO:0000256" key="5">
    <source>
        <dbReference type="ARBA" id="ARBA00041284"/>
    </source>
</evidence>
<keyword evidence="10" id="KW-1185">Reference proteome</keyword>
<dbReference type="PROSITE" id="PS51180">
    <property type="entry name" value="BRO1"/>
    <property type="match status" value="1"/>
</dbReference>
<dbReference type="Proteomes" id="UP000244309">
    <property type="component" value="Unassembled WGS sequence"/>
</dbReference>
<evidence type="ECO:0000256" key="7">
    <source>
        <dbReference type="SAM" id="MobiDB-lite"/>
    </source>
</evidence>
<dbReference type="GO" id="GO:0005768">
    <property type="term" value="C:endosome"/>
    <property type="evidence" value="ECO:0007669"/>
    <property type="project" value="UniProtKB-SubCell"/>
</dbReference>
<feature type="compositionally biased region" description="Low complexity" evidence="7">
    <location>
        <begin position="804"/>
        <end position="835"/>
    </location>
</feature>
<organism evidence="9 10">
    <name type="scientific">Candidozyma haemuli</name>
    <dbReference type="NCBI Taxonomy" id="45357"/>
    <lineage>
        <taxon>Eukaryota</taxon>
        <taxon>Fungi</taxon>
        <taxon>Dikarya</taxon>
        <taxon>Ascomycota</taxon>
        <taxon>Saccharomycotina</taxon>
        <taxon>Pichiomycetes</taxon>
        <taxon>Metschnikowiaceae</taxon>
        <taxon>Candidozyma</taxon>
    </lineage>
</organism>
<evidence type="ECO:0000256" key="3">
    <source>
        <dbReference type="ARBA" id="ARBA00022490"/>
    </source>
</evidence>
<evidence type="ECO:0000313" key="10">
    <source>
        <dbReference type="Proteomes" id="UP000244309"/>
    </source>
</evidence>
<name>A0A2V1AT42_9ASCO</name>
<dbReference type="Pfam" id="PF13949">
    <property type="entry name" value="ALIX_LYPXL_bnd"/>
    <property type="match status" value="1"/>
</dbReference>
<dbReference type="RefSeq" id="XP_025341051.1">
    <property type="nucleotide sequence ID" value="XM_025485586.1"/>
</dbReference>
<evidence type="ECO:0000256" key="2">
    <source>
        <dbReference type="ARBA" id="ARBA00004496"/>
    </source>
</evidence>
<dbReference type="GO" id="GO:0043328">
    <property type="term" value="P:protein transport to vacuole involved in ubiquitin-dependent protein catabolic process via the multivesicular body sorting pathway"/>
    <property type="evidence" value="ECO:0007669"/>
    <property type="project" value="TreeGrafter"/>
</dbReference>
<dbReference type="Pfam" id="PF03097">
    <property type="entry name" value="BRO1"/>
    <property type="match status" value="1"/>
</dbReference>
<dbReference type="AlphaFoldDB" id="A0A2V1AT42"/>
<dbReference type="InterPro" id="IPR038499">
    <property type="entry name" value="BRO1_sf"/>
</dbReference>
<protein>
    <recommendedName>
        <fullName evidence="5">BRO domain-containing protein 1</fullName>
    </recommendedName>
</protein>
<dbReference type="InterPro" id="IPR025304">
    <property type="entry name" value="ALIX_V_dom"/>
</dbReference>
<dbReference type="STRING" id="45357.A0A2V1AT42"/>
<feature type="compositionally biased region" description="Polar residues" evidence="7">
    <location>
        <begin position="837"/>
        <end position="852"/>
    </location>
</feature>
<gene>
    <name evidence="9" type="ORF">CXQ85_001891</name>
</gene>
<feature type="coiled-coil region" evidence="6">
    <location>
        <begin position="355"/>
        <end position="382"/>
    </location>
</feature>
<feature type="coiled-coil region" evidence="6">
    <location>
        <begin position="635"/>
        <end position="662"/>
    </location>
</feature>
<dbReference type="Gene3D" id="1.20.140.50">
    <property type="entry name" value="alix/aip1 like domains"/>
    <property type="match status" value="1"/>
</dbReference>
<evidence type="ECO:0000313" key="9">
    <source>
        <dbReference type="EMBL" id="PVH20111.1"/>
    </source>
</evidence>